<dbReference type="InterPro" id="IPR019490">
    <property type="entry name" value="Glu6P/Mann6P_isomerase_C"/>
</dbReference>
<reference evidence="5" key="1">
    <citation type="journal article" date="2019" name="Int. J. Syst. Evol. Microbiol.">
        <title>The Global Catalogue of Microorganisms (GCM) 10K type strain sequencing project: providing services to taxonomists for standard genome sequencing and annotation.</title>
        <authorList>
            <consortium name="The Broad Institute Genomics Platform"/>
            <consortium name="The Broad Institute Genome Sequencing Center for Infectious Disease"/>
            <person name="Wu L."/>
            <person name="Ma J."/>
        </authorList>
    </citation>
    <scope>NUCLEOTIDE SEQUENCE [LARGE SCALE GENOMIC DNA]</scope>
    <source>
        <strain evidence="5">JCM 8201</strain>
    </source>
</reference>
<accession>A0ABP6H1F1</accession>
<organism evidence="4 5">
    <name type="scientific">Actinocorallia aurantiaca</name>
    <dbReference type="NCBI Taxonomy" id="46204"/>
    <lineage>
        <taxon>Bacteria</taxon>
        <taxon>Bacillati</taxon>
        <taxon>Actinomycetota</taxon>
        <taxon>Actinomycetes</taxon>
        <taxon>Streptosporangiales</taxon>
        <taxon>Thermomonosporaceae</taxon>
        <taxon>Actinocorallia</taxon>
    </lineage>
</organism>
<dbReference type="Gene3D" id="3.40.50.10490">
    <property type="entry name" value="Glucose-6-phosphate isomerase like protein, domain 1"/>
    <property type="match status" value="1"/>
</dbReference>
<dbReference type="InterPro" id="IPR046348">
    <property type="entry name" value="SIS_dom_sf"/>
</dbReference>
<evidence type="ECO:0000313" key="4">
    <source>
        <dbReference type="EMBL" id="GAA2733504.1"/>
    </source>
</evidence>
<evidence type="ECO:0000256" key="2">
    <source>
        <dbReference type="ARBA" id="ARBA00023235"/>
    </source>
</evidence>
<dbReference type="Proteomes" id="UP001501842">
    <property type="component" value="Unassembled WGS sequence"/>
</dbReference>
<dbReference type="SUPFAM" id="SSF53697">
    <property type="entry name" value="SIS domain"/>
    <property type="match status" value="1"/>
</dbReference>
<dbReference type="EMBL" id="BAAATZ010000025">
    <property type="protein sequence ID" value="GAA2733504.1"/>
    <property type="molecule type" value="Genomic_DNA"/>
</dbReference>
<sequence length="348" mass="35846">MIPAGSLEDAEALEAGDPGGMLRLVASGAAHVRRSAGEAEEAGLAEALRGAGRPRSVVVAGPGSAGEVVAAVCGPGCPVPVLTVAGGRLPGWVGVADLVFALGDEAFGLAEEAVRRGASVVGVGPAEARLAQLAVQSRSLYLPVPPGGPVRALLWAQVVPMLLVLRGLRLVSLPDEALESTALLMEDLIHRCRPSGEPFLNPGKQPALELAGALPMPWGDTPLELAAARRFAAQLGDNAKVPSAGPQLGALDRAVRADPDDFFRDRGDDEEPGVHLVVFAEERPSPVAEVARARGIPVTQIKAEGGHSLERVASLIVVCDYVSVYLALALGVDPTPVPARAELTARIL</sequence>
<protein>
    <recommendedName>
        <fullName evidence="3">Bifunctional glucose-6-phosphate/mannose-6-phosphate isomerase C-terminal domain-containing protein</fullName>
    </recommendedName>
</protein>
<evidence type="ECO:0000259" key="3">
    <source>
        <dbReference type="Pfam" id="PF10432"/>
    </source>
</evidence>
<feature type="domain" description="Bifunctional glucose-6-phosphate/mannose-6-phosphate isomerase C-terminal" evidence="3">
    <location>
        <begin position="201"/>
        <end position="343"/>
    </location>
</feature>
<gene>
    <name evidence="4" type="ORF">GCM10010439_53710</name>
</gene>
<dbReference type="RefSeq" id="WP_344454089.1">
    <property type="nucleotide sequence ID" value="NZ_BAAATZ010000025.1"/>
</dbReference>
<dbReference type="Pfam" id="PF10432">
    <property type="entry name" value="bact-PGI_C"/>
    <property type="match status" value="1"/>
</dbReference>
<comment type="similarity">
    <text evidence="1">Belongs to the PGI/PMI family.</text>
</comment>
<evidence type="ECO:0000313" key="5">
    <source>
        <dbReference type="Proteomes" id="UP001501842"/>
    </source>
</evidence>
<comment type="caution">
    <text evidence="4">The sequence shown here is derived from an EMBL/GenBank/DDBJ whole genome shotgun (WGS) entry which is preliminary data.</text>
</comment>
<name>A0ABP6H1F1_9ACTN</name>
<keyword evidence="2" id="KW-0413">Isomerase</keyword>
<keyword evidence="5" id="KW-1185">Reference proteome</keyword>
<evidence type="ECO:0000256" key="1">
    <source>
        <dbReference type="ARBA" id="ARBA00010523"/>
    </source>
</evidence>
<proteinExistence type="inferred from homology"/>